<accession>A0A8H3DTF1</accession>
<feature type="region of interest" description="Disordered" evidence="1">
    <location>
        <begin position="249"/>
        <end position="268"/>
    </location>
</feature>
<evidence type="ECO:0000313" key="2">
    <source>
        <dbReference type="EMBL" id="CAE7075719.1"/>
    </source>
</evidence>
<feature type="compositionally biased region" description="Basic residues" evidence="1">
    <location>
        <begin position="169"/>
        <end position="178"/>
    </location>
</feature>
<proteinExistence type="predicted"/>
<feature type="region of interest" description="Disordered" evidence="1">
    <location>
        <begin position="126"/>
        <end position="214"/>
    </location>
</feature>
<feature type="compositionally biased region" description="Polar residues" evidence="1">
    <location>
        <begin position="152"/>
        <end position="162"/>
    </location>
</feature>
<evidence type="ECO:0000313" key="3">
    <source>
        <dbReference type="Proteomes" id="UP000663827"/>
    </source>
</evidence>
<feature type="compositionally biased region" description="Low complexity" evidence="1">
    <location>
        <begin position="200"/>
        <end position="213"/>
    </location>
</feature>
<reference evidence="2" key="1">
    <citation type="submission" date="2021-01" db="EMBL/GenBank/DDBJ databases">
        <authorList>
            <person name="Kaushik A."/>
        </authorList>
    </citation>
    <scope>NUCLEOTIDE SEQUENCE</scope>
    <source>
        <strain evidence="2">AG5</strain>
    </source>
</reference>
<organism evidence="2 3">
    <name type="scientific">Rhizoctonia solani</name>
    <dbReference type="NCBI Taxonomy" id="456999"/>
    <lineage>
        <taxon>Eukaryota</taxon>
        <taxon>Fungi</taxon>
        <taxon>Dikarya</taxon>
        <taxon>Basidiomycota</taxon>
        <taxon>Agaricomycotina</taxon>
        <taxon>Agaricomycetes</taxon>
        <taxon>Cantharellales</taxon>
        <taxon>Ceratobasidiaceae</taxon>
        <taxon>Rhizoctonia</taxon>
    </lineage>
</organism>
<sequence>MFSAALIDPPNTSLIHKSNISLLYSDMSTTAEQAPPPKSALRAQAPKHIPLPQPSPSSEVLYTRTYPTTPALSPRSQREPINNPFFLLNEEAPSTPMYRLPRVPPSPPTHIRRPTLPVQISLEHAFGDTRRSPIQPQDGKPKREVAVPSPVASCSCTVTSSRSHPEIKSRKKTKARPRAKTDLPPLDTAGWSLRTPSFRSTAAATPSSGSSTPRNISISEIPLMNGPIGCAVDIFGLAALQPPRITARPRPRMRQRVTTPDVSSKRTDVGALNPELSLAVPNGLVFAARTASPVRG</sequence>
<dbReference type="EMBL" id="CAJNJQ010000401">
    <property type="protein sequence ID" value="CAE7075719.1"/>
    <property type="molecule type" value="Genomic_DNA"/>
</dbReference>
<evidence type="ECO:0000256" key="1">
    <source>
        <dbReference type="SAM" id="MobiDB-lite"/>
    </source>
</evidence>
<name>A0A8H3DTF1_9AGAM</name>
<dbReference type="AlphaFoldDB" id="A0A8H3DTF1"/>
<comment type="caution">
    <text evidence="2">The sequence shown here is derived from an EMBL/GenBank/DDBJ whole genome shotgun (WGS) entry which is preliminary data.</text>
</comment>
<protein>
    <submittedName>
        <fullName evidence="2">Uncharacterized protein</fullName>
    </submittedName>
</protein>
<gene>
    <name evidence="2" type="ORF">RDB_LOCUS19513</name>
</gene>
<dbReference type="Proteomes" id="UP000663827">
    <property type="component" value="Unassembled WGS sequence"/>
</dbReference>